<dbReference type="Gene3D" id="1.20.1280.50">
    <property type="match status" value="2"/>
</dbReference>
<dbReference type="SMART" id="SM00256">
    <property type="entry name" value="FBOX"/>
    <property type="match status" value="2"/>
</dbReference>
<evidence type="ECO:0000256" key="1">
    <source>
        <dbReference type="SAM" id="MobiDB-lite"/>
    </source>
</evidence>
<dbReference type="SUPFAM" id="SSF50965">
    <property type="entry name" value="Galactose oxidase, central domain"/>
    <property type="match status" value="1"/>
</dbReference>
<evidence type="ECO:0000313" key="4">
    <source>
        <dbReference type="Proteomes" id="UP000289738"/>
    </source>
</evidence>
<feature type="region of interest" description="Disordered" evidence="1">
    <location>
        <begin position="395"/>
        <end position="427"/>
    </location>
</feature>
<gene>
    <name evidence="3" type="ORF">Ahy_Scaffold8g108362</name>
</gene>
<dbReference type="PANTHER" id="PTHR31672">
    <property type="entry name" value="BNACNNG10540D PROTEIN"/>
    <property type="match status" value="1"/>
</dbReference>
<proteinExistence type="predicted"/>
<dbReference type="Pfam" id="PF08268">
    <property type="entry name" value="FBA_3"/>
    <property type="match status" value="2"/>
</dbReference>
<sequence>MEKKKKQQQNENHKSKSINDTLPLELIHRILLRVPLKQLGRLKCVSKLWNTLISDPHFAESHLHLSAAPTHVCLFISFNSKACSVDIDAAFHEYNCATVVKEVSLPFKMKTHYDFEVMCSCRGLVLLHRAPHFFVVWNPVTGSSKRVSYSHIVSRSPRKWFMFPYSAILYGFGYDASQDDYLVVVASRDKNGQDHFDCLSLRTNSSTNLDFGLSNPLGRSSWESRGFFLNGAIHWSSRTLGVSEYSILIFDLKERSFSTISMPEQVMGYLNSTHLVLLGGCLALYSYDRDKTNIWVMKEYKVHSSWTFYQISGGGEQSAPLCLSNGSDIVALDSSLKFIDSYLRFAKSNVRGELLQLKCFDYRHLGHFRAPSHRRFKDGTSYILYTESLVPVPSEIKDKDKNKKKKNGHQNQKNDDVDYTGGLLPTSKTSSVIEGEKIEGAKKKQQQDENYKSKSIHDILPLELIHIILLRVPLKHLGRLKCVSKLWNTLISDPHFAESHVHLSAAPTHVCLFINEYSQAFSVDIDAVFDGYKHATAIKEVSLPFKTKTHYNFEVMCSCRGFVLLHRAPHFFVVWNPVTRSSKRVSYSHIVSRCNRKCFMFPGSAILYGFGYDASQDDYLVVVASRDMHDQEHFDCLSFKTNSWINLDSALSKPLGRSNWESRGFFLNGAIHWSSRTLKERSFSTISMPEQVMGYLDPTYLVLLGGCLALYSYRTKGNKTNIWVMKEYKVHSSWTFYEISRGQSEPLCISNESYIEPFCISNESDIIALYDFCSRLFLNFTKYNTRGELLKHKYFDYCHLEHFKDRYHWLSDYGTSYTVYTESLVPLPSDIKDKDKDKKKKKNGHQNQKDVKQRKRTRSE</sequence>
<dbReference type="PROSITE" id="PS50181">
    <property type="entry name" value="FBOX"/>
    <property type="match status" value="1"/>
</dbReference>
<dbReference type="CDD" id="cd22157">
    <property type="entry name" value="F-box_AtFBW1-like"/>
    <property type="match status" value="2"/>
</dbReference>
<name>A0A444WMY4_ARAHY</name>
<dbReference type="InterPro" id="IPR017451">
    <property type="entry name" value="F-box-assoc_interact_dom"/>
</dbReference>
<keyword evidence="4" id="KW-1185">Reference proteome</keyword>
<accession>A0A444WMY4</accession>
<dbReference type="EMBL" id="SDMP01000028">
    <property type="protein sequence ID" value="RYQ78884.1"/>
    <property type="molecule type" value="Genomic_DNA"/>
</dbReference>
<comment type="caution">
    <text evidence="3">The sequence shown here is derived from an EMBL/GenBank/DDBJ whole genome shotgun (WGS) entry which is preliminary data.</text>
</comment>
<dbReference type="InterPro" id="IPR011043">
    <property type="entry name" value="Gal_Oxase/kelch_b-propeller"/>
</dbReference>
<dbReference type="NCBIfam" id="TIGR01640">
    <property type="entry name" value="F_box_assoc_1"/>
    <property type="match status" value="2"/>
</dbReference>
<dbReference type="Proteomes" id="UP000289738">
    <property type="component" value="Unassembled WGS sequence"/>
</dbReference>
<organism evidence="3 4">
    <name type="scientific">Arachis hypogaea</name>
    <name type="common">Peanut</name>
    <dbReference type="NCBI Taxonomy" id="3818"/>
    <lineage>
        <taxon>Eukaryota</taxon>
        <taxon>Viridiplantae</taxon>
        <taxon>Streptophyta</taxon>
        <taxon>Embryophyta</taxon>
        <taxon>Tracheophyta</taxon>
        <taxon>Spermatophyta</taxon>
        <taxon>Magnoliopsida</taxon>
        <taxon>eudicotyledons</taxon>
        <taxon>Gunneridae</taxon>
        <taxon>Pentapetalae</taxon>
        <taxon>rosids</taxon>
        <taxon>fabids</taxon>
        <taxon>Fabales</taxon>
        <taxon>Fabaceae</taxon>
        <taxon>Papilionoideae</taxon>
        <taxon>50 kb inversion clade</taxon>
        <taxon>dalbergioids sensu lato</taxon>
        <taxon>Dalbergieae</taxon>
        <taxon>Pterocarpus clade</taxon>
        <taxon>Arachis</taxon>
    </lineage>
</organism>
<dbReference type="STRING" id="3818.A0A444WMY4"/>
<protein>
    <recommendedName>
        <fullName evidence="2">F-box domain-containing protein</fullName>
    </recommendedName>
</protein>
<evidence type="ECO:0000259" key="2">
    <source>
        <dbReference type="PROSITE" id="PS50181"/>
    </source>
</evidence>
<reference evidence="3 4" key="1">
    <citation type="submission" date="2019-01" db="EMBL/GenBank/DDBJ databases">
        <title>Sequencing of cultivated peanut Arachis hypogaea provides insights into genome evolution and oil improvement.</title>
        <authorList>
            <person name="Chen X."/>
        </authorList>
    </citation>
    <scope>NUCLEOTIDE SEQUENCE [LARGE SCALE GENOMIC DNA]</scope>
    <source>
        <strain evidence="4">cv. Fuhuasheng</strain>
        <tissue evidence="3">Leaves</tissue>
    </source>
</reference>
<feature type="region of interest" description="Disordered" evidence="1">
    <location>
        <begin position="828"/>
        <end position="860"/>
    </location>
</feature>
<dbReference type="InterPro" id="IPR001810">
    <property type="entry name" value="F-box_dom"/>
</dbReference>
<dbReference type="SUPFAM" id="SSF81383">
    <property type="entry name" value="F-box domain"/>
    <property type="match status" value="2"/>
</dbReference>
<dbReference type="InterPro" id="IPR050796">
    <property type="entry name" value="SCF_F-box_component"/>
</dbReference>
<feature type="domain" description="F-box" evidence="2">
    <location>
        <begin position="16"/>
        <end position="62"/>
    </location>
</feature>
<dbReference type="Pfam" id="PF00646">
    <property type="entry name" value="F-box"/>
    <property type="match status" value="2"/>
</dbReference>
<evidence type="ECO:0000313" key="3">
    <source>
        <dbReference type="EMBL" id="RYQ78884.1"/>
    </source>
</evidence>
<dbReference type="PANTHER" id="PTHR31672:SF13">
    <property type="entry name" value="F-BOX PROTEIN CPR30-LIKE"/>
    <property type="match status" value="1"/>
</dbReference>
<dbReference type="AlphaFoldDB" id="A0A444WMY4"/>
<dbReference type="InterPro" id="IPR036047">
    <property type="entry name" value="F-box-like_dom_sf"/>
</dbReference>
<dbReference type="InterPro" id="IPR013187">
    <property type="entry name" value="F-box-assoc_dom_typ3"/>
</dbReference>